<dbReference type="InterPro" id="IPR029071">
    <property type="entry name" value="Ubiquitin-like_domsf"/>
</dbReference>
<feature type="region of interest" description="Disordered" evidence="1">
    <location>
        <begin position="394"/>
        <end position="493"/>
    </location>
</feature>
<dbReference type="CDD" id="cd17039">
    <property type="entry name" value="Ubl_ubiquitin_like"/>
    <property type="match status" value="1"/>
</dbReference>
<feature type="non-terminal residue" evidence="2">
    <location>
        <position position="664"/>
    </location>
</feature>
<feature type="compositionally biased region" description="Basic and acidic residues" evidence="1">
    <location>
        <begin position="142"/>
        <end position="152"/>
    </location>
</feature>
<evidence type="ECO:0000256" key="1">
    <source>
        <dbReference type="SAM" id="MobiDB-lite"/>
    </source>
</evidence>
<reference evidence="2 3" key="1">
    <citation type="journal article" date="2012" name="Genome Biol.">
        <title>Genome and low-iron response of an oceanic diatom adapted to chronic iron limitation.</title>
        <authorList>
            <person name="Lommer M."/>
            <person name="Specht M."/>
            <person name="Roy A.S."/>
            <person name="Kraemer L."/>
            <person name="Andreson R."/>
            <person name="Gutowska M.A."/>
            <person name="Wolf J."/>
            <person name="Bergner S.V."/>
            <person name="Schilhabel M.B."/>
            <person name="Klostermeier U.C."/>
            <person name="Beiko R.G."/>
            <person name="Rosenstiel P."/>
            <person name="Hippler M."/>
            <person name="Laroche J."/>
        </authorList>
    </citation>
    <scope>NUCLEOTIDE SEQUENCE [LARGE SCALE GENOMIC DNA]</scope>
    <source>
        <strain evidence="2 3">CCMP1005</strain>
    </source>
</reference>
<dbReference type="AlphaFoldDB" id="K0R8T4"/>
<feature type="compositionally biased region" description="Polar residues" evidence="1">
    <location>
        <begin position="455"/>
        <end position="472"/>
    </location>
</feature>
<evidence type="ECO:0008006" key="4">
    <source>
        <dbReference type="Google" id="ProtNLM"/>
    </source>
</evidence>
<name>K0R8T4_THAOC</name>
<evidence type="ECO:0000313" key="2">
    <source>
        <dbReference type="EMBL" id="EJK49973.1"/>
    </source>
</evidence>
<dbReference type="SUPFAM" id="SSF54236">
    <property type="entry name" value="Ubiquitin-like"/>
    <property type="match status" value="1"/>
</dbReference>
<protein>
    <recommendedName>
        <fullName evidence="4">Ubiquitin-like domain-containing protein</fullName>
    </recommendedName>
</protein>
<evidence type="ECO:0000313" key="3">
    <source>
        <dbReference type="Proteomes" id="UP000266841"/>
    </source>
</evidence>
<proteinExistence type="predicted"/>
<comment type="caution">
    <text evidence="2">The sequence shown here is derived from an EMBL/GenBank/DDBJ whole genome shotgun (WGS) entry which is preliminary data.</text>
</comment>
<feature type="region of interest" description="Disordered" evidence="1">
    <location>
        <begin position="544"/>
        <end position="604"/>
    </location>
</feature>
<sequence length="664" mass="74184">MGGRARRCPHRLLRQARSHSRALRRSRSRIEVGLIRHIHGQNGSILYGCLSALNGRRAPTWRGLLRRLNPHVTDSAERLLAEMERCDRDILANSSLQDRLERRVKSRQQRRPQQPSATDSPRPNYQRGDEPSGSTPSAQSWRRSDTSDTSTHVEDCNHVVDCNDATPEYIPEENLNMPWSMRYGRDILIVSDGRRSGGAKRRLWDVKVEGIFKKVDGVKYVNVAYERRGKRWTGWVPASDIYNRSSIEWGEYLSFESRDRGSGRYREWKGCSLGLERVGCDGRTELAVLVKGRRKWIQTRAVDYLDACVFVEHADGVTYAIPYSPLMTVKEVLNQLAEKSGLLIDERTHYLSVRGHKALYGKGRSLAQYGIQANDTLAIQVRGFGGSVSDECDPTVGVAIPDGANPSRELNSSGESGPDVQMEEDGPAGTSAGSTQPPSQPASDYEESLPRTATCDRQQNHGINPPAASSFQRPRYLQHPPPHQHTHDWTSSQYSHLQAPDQYMHLEGDERDFCSGGMSGPAAMKVDEPVEMSAESAFPRSWNVHPAQPAADCGQSHPQPPRQRQAFPTHPPPSYSYGRTPHPHPPHSQVPVTSHHHRPSDYPPTDVHCHPHQYMHYDPAASGYYPSHGGFRGTGDHAMRPLQLGQTPVPQQASYEPVTCDGLG</sequence>
<feature type="compositionally biased region" description="Polar residues" evidence="1">
    <location>
        <begin position="132"/>
        <end position="141"/>
    </location>
</feature>
<dbReference type="Proteomes" id="UP000266841">
    <property type="component" value="Unassembled WGS sequence"/>
</dbReference>
<dbReference type="EMBL" id="AGNL01044297">
    <property type="protein sequence ID" value="EJK49973.1"/>
    <property type="molecule type" value="Genomic_DNA"/>
</dbReference>
<dbReference type="Gene3D" id="3.10.20.90">
    <property type="entry name" value="Phosphatidylinositol 3-kinase Catalytic Subunit, Chain A, domain 1"/>
    <property type="match status" value="1"/>
</dbReference>
<keyword evidence="3" id="KW-1185">Reference proteome</keyword>
<feature type="region of interest" description="Disordered" evidence="1">
    <location>
        <begin position="97"/>
        <end position="152"/>
    </location>
</feature>
<organism evidence="2 3">
    <name type="scientific">Thalassiosira oceanica</name>
    <name type="common">Marine diatom</name>
    <dbReference type="NCBI Taxonomy" id="159749"/>
    <lineage>
        <taxon>Eukaryota</taxon>
        <taxon>Sar</taxon>
        <taxon>Stramenopiles</taxon>
        <taxon>Ochrophyta</taxon>
        <taxon>Bacillariophyta</taxon>
        <taxon>Coscinodiscophyceae</taxon>
        <taxon>Thalassiosirophycidae</taxon>
        <taxon>Thalassiosirales</taxon>
        <taxon>Thalassiosiraceae</taxon>
        <taxon>Thalassiosira</taxon>
    </lineage>
</organism>
<feature type="region of interest" description="Disordered" evidence="1">
    <location>
        <begin position="635"/>
        <end position="664"/>
    </location>
</feature>
<feature type="compositionally biased region" description="Polar residues" evidence="1">
    <location>
        <begin position="644"/>
        <end position="654"/>
    </location>
</feature>
<gene>
    <name evidence="2" type="ORF">THAOC_31099</name>
</gene>
<accession>K0R8T4</accession>